<dbReference type="HOGENOM" id="CLU_1301636_0_0_1"/>
<dbReference type="Proteomes" id="UP000009183">
    <property type="component" value="Unassembled WGS sequence, unordered"/>
</dbReference>
<organism evidence="2 3">
    <name type="scientific">Vitis vinifera</name>
    <name type="common">Grape</name>
    <dbReference type="NCBI Taxonomy" id="29760"/>
    <lineage>
        <taxon>Eukaryota</taxon>
        <taxon>Viridiplantae</taxon>
        <taxon>Streptophyta</taxon>
        <taxon>Embryophyta</taxon>
        <taxon>Tracheophyta</taxon>
        <taxon>Spermatophyta</taxon>
        <taxon>Magnoliopsida</taxon>
        <taxon>eudicotyledons</taxon>
        <taxon>Gunneridae</taxon>
        <taxon>Pentapetalae</taxon>
        <taxon>rosids</taxon>
        <taxon>Vitales</taxon>
        <taxon>Vitaceae</taxon>
        <taxon>Viteae</taxon>
        <taxon>Vitis</taxon>
    </lineage>
</organism>
<keyword evidence="1" id="KW-1133">Transmembrane helix</keyword>
<keyword evidence="1" id="KW-0472">Membrane</keyword>
<keyword evidence="3" id="KW-1185">Reference proteome</keyword>
<dbReference type="EMBL" id="FN595230">
    <property type="protein sequence ID" value="CCB46509.1"/>
    <property type="molecule type" value="Genomic_DNA"/>
</dbReference>
<proteinExistence type="predicted"/>
<dbReference type="PaxDb" id="29760-VIT_00s0125g00390.t01"/>
<protein>
    <submittedName>
        <fullName evidence="2">Uncharacterized protein</fullName>
    </submittedName>
</protein>
<reference evidence="3" key="1">
    <citation type="journal article" date="2007" name="Nature">
        <title>The grapevine genome sequence suggests ancestral hexaploidization in major angiosperm phyla.</title>
        <authorList>
            <consortium name="The French-Italian Public Consortium for Grapevine Genome Characterization."/>
            <person name="Jaillon O."/>
            <person name="Aury J.-M."/>
            <person name="Noel B."/>
            <person name="Policriti A."/>
            <person name="Clepet C."/>
            <person name="Casagrande A."/>
            <person name="Choisne N."/>
            <person name="Aubourg S."/>
            <person name="Vitulo N."/>
            <person name="Jubin C."/>
            <person name="Vezzi A."/>
            <person name="Legeai F."/>
            <person name="Hugueney P."/>
            <person name="Dasilva C."/>
            <person name="Horner D."/>
            <person name="Mica E."/>
            <person name="Jublot D."/>
            <person name="Poulain J."/>
            <person name="Bruyere C."/>
            <person name="Billault A."/>
            <person name="Segurens B."/>
            <person name="Gouyvenoux M."/>
            <person name="Ugarte E."/>
            <person name="Cattonaro F."/>
            <person name="Anthouard V."/>
            <person name="Vico V."/>
            <person name="Del Fabbro C."/>
            <person name="Alaux M."/>
            <person name="Di Gaspero G."/>
            <person name="Dumas V."/>
            <person name="Felice N."/>
            <person name="Paillard S."/>
            <person name="Juman I."/>
            <person name="Moroldo M."/>
            <person name="Scalabrin S."/>
            <person name="Canaguier A."/>
            <person name="Le Clainche I."/>
            <person name="Malacrida G."/>
            <person name="Durand E."/>
            <person name="Pesole G."/>
            <person name="Laucou V."/>
            <person name="Chatelet P."/>
            <person name="Merdinoglu D."/>
            <person name="Delledonne M."/>
            <person name="Pezzotti M."/>
            <person name="Lecharny A."/>
            <person name="Scarpelli C."/>
            <person name="Artiguenave F."/>
            <person name="Pe M.E."/>
            <person name="Valle G."/>
            <person name="Morgante M."/>
            <person name="Caboche M."/>
            <person name="Adam-Blondon A.-F."/>
            <person name="Weissenbach J."/>
            <person name="Quetier F."/>
            <person name="Wincker P."/>
        </authorList>
    </citation>
    <scope>NUCLEOTIDE SEQUENCE [LARGE SCALE GENOMIC DNA]</scope>
    <source>
        <strain evidence="3">cv. Pinot noir / PN40024</strain>
    </source>
</reference>
<evidence type="ECO:0000256" key="1">
    <source>
        <dbReference type="SAM" id="Phobius"/>
    </source>
</evidence>
<evidence type="ECO:0000313" key="2">
    <source>
        <dbReference type="EMBL" id="CCB46509.1"/>
    </source>
</evidence>
<dbReference type="AlphaFoldDB" id="F6H2R7"/>
<dbReference type="InParanoid" id="F6H2R7"/>
<feature type="transmembrane region" description="Helical" evidence="1">
    <location>
        <begin position="151"/>
        <end position="175"/>
    </location>
</feature>
<dbReference type="eggNOG" id="KOG1066">
    <property type="taxonomic scope" value="Eukaryota"/>
</dbReference>
<sequence length="212" mass="24231">MAGSDKKKCGYLLTYYVAQLQSSVVFIRVSKTEGSWKRPKHGLHVQLLLGGGAKIDAQATDGEVLQITMPSEHEVSDLVSTRNEQYWNRLVLIKHIPDVQEVFRHKEIELLSTPIELKSGDWPLKVVPWIGGRIISMMHHPSSMHVFFMNFYPLLILSTLFLNMICVFSFSCTYVKFIFFVRNKLATLLEANGCLDDPPLTLFSLLDWLGDW</sequence>
<keyword evidence="1" id="KW-0812">Transmembrane</keyword>
<dbReference type="STRING" id="29760.F6H2R7"/>
<evidence type="ECO:0000313" key="3">
    <source>
        <dbReference type="Proteomes" id="UP000009183"/>
    </source>
</evidence>
<gene>
    <name evidence="2" type="ORF">VIT_00s0125g00390</name>
</gene>
<accession>F6H2R7</accession>
<name>F6H2R7_VITVI</name>